<sequence length="70" mass="7796">MSNAAKRLGKNIRRIHLEKGMAQGDLCRVLNLNRAYMSNMESSKKNPTLATIERLAGALEVTSDRLLVIL</sequence>
<keyword evidence="1" id="KW-0805">Transcription regulation</keyword>
<reference evidence="5 6" key="1">
    <citation type="journal article" date="2016" name="Nat. Commun.">
        <title>Thousands of microbial genomes shed light on interconnected biogeochemical processes in an aquifer system.</title>
        <authorList>
            <person name="Anantharaman K."/>
            <person name="Brown C.T."/>
            <person name="Hug L.A."/>
            <person name="Sharon I."/>
            <person name="Castelle C.J."/>
            <person name="Probst A.J."/>
            <person name="Thomas B.C."/>
            <person name="Singh A."/>
            <person name="Wilkins M.J."/>
            <person name="Karaoz U."/>
            <person name="Brodie E.L."/>
            <person name="Williams K.H."/>
            <person name="Hubbard S.S."/>
            <person name="Banfield J.F."/>
        </authorList>
    </citation>
    <scope>NUCLEOTIDE SEQUENCE [LARGE SCALE GENOMIC DNA]</scope>
</reference>
<dbReference type="EMBL" id="MHLU01000147">
    <property type="protein sequence ID" value="OGZ17184.1"/>
    <property type="molecule type" value="Genomic_DNA"/>
</dbReference>
<dbReference type="PROSITE" id="PS50943">
    <property type="entry name" value="HTH_CROC1"/>
    <property type="match status" value="1"/>
</dbReference>
<dbReference type="Pfam" id="PF01381">
    <property type="entry name" value="HTH_3"/>
    <property type="match status" value="1"/>
</dbReference>
<gene>
    <name evidence="5" type="ORF">A2494_03150</name>
</gene>
<evidence type="ECO:0000313" key="6">
    <source>
        <dbReference type="Proteomes" id="UP000178106"/>
    </source>
</evidence>
<evidence type="ECO:0000256" key="2">
    <source>
        <dbReference type="ARBA" id="ARBA00023125"/>
    </source>
</evidence>
<evidence type="ECO:0000313" key="5">
    <source>
        <dbReference type="EMBL" id="OGZ17184.1"/>
    </source>
</evidence>
<name>A0A1G2DU43_9BACT</name>
<dbReference type="PANTHER" id="PTHR46797:SF23">
    <property type="entry name" value="HTH-TYPE TRANSCRIPTIONAL REGULATOR SUTR"/>
    <property type="match status" value="1"/>
</dbReference>
<dbReference type="SUPFAM" id="SSF47413">
    <property type="entry name" value="lambda repressor-like DNA-binding domains"/>
    <property type="match status" value="1"/>
</dbReference>
<feature type="domain" description="HTH cro/C1-type" evidence="4">
    <location>
        <begin position="12"/>
        <end position="66"/>
    </location>
</feature>
<dbReference type="Proteomes" id="UP000178106">
    <property type="component" value="Unassembled WGS sequence"/>
</dbReference>
<dbReference type="PANTHER" id="PTHR46797">
    <property type="entry name" value="HTH-TYPE TRANSCRIPTIONAL REGULATOR"/>
    <property type="match status" value="1"/>
</dbReference>
<protein>
    <submittedName>
        <fullName evidence="5">DNA-binding protein</fullName>
    </submittedName>
</protein>
<accession>A0A1G2DU43</accession>
<dbReference type="GO" id="GO:0003700">
    <property type="term" value="F:DNA-binding transcription factor activity"/>
    <property type="evidence" value="ECO:0007669"/>
    <property type="project" value="TreeGrafter"/>
</dbReference>
<dbReference type="InterPro" id="IPR001387">
    <property type="entry name" value="Cro/C1-type_HTH"/>
</dbReference>
<evidence type="ECO:0000256" key="1">
    <source>
        <dbReference type="ARBA" id="ARBA00023015"/>
    </source>
</evidence>
<keyword evidence="3" id="KW-0804">Transcription</keyword>
<dbReference type="GO" id="GO:0003677">
    <property type="term" value="F:DNA binding"/>
    <property type="evidence" value="ECO:0007669"/>
    <property type="project" value="UniProtKB-KW"/>
</dbReference>
<keyword evidence="2 5" id="KW-0238">DNA-binding</keyword>
<dbReference type="SMART" id="SM00530">
    <property type="entry name" value="HTH_XRE"/>
    <property type="match status" value="1"/>
</dbReference>
<evidence type="ECO:0000256" key="3">
    <source>
        <dbReference type="ARBA" id="ARBA00023163"/>
    </source>
</evidence>
<dbReference type="AlphaFoldDB" id="A0A1G2DU43"/>
<dbReference type="InterPro" id="IPR050807">
    <property type="entry name" value="TransReg_Diox_bact_type"/>
</dbReference>
<dbReference type="InterPro" id="IPR010982">
    <property type="entry name" value="Lambda_DNA-bd_dom_sf"/>
</dbReference>
<proteinExistence type="predicted"/>
<dbReference type="Gene3D" id="1.10.260.40">
    <property type="entry name" value="lambda repressor-like DNA-binding domains"/>
    <property type="match status" value="1"/>
</dbReference>
<organism evidence="5 6">
    <name type="scientific">Candidatus Lloydbacteria bacterium RIFOXYC12_FULL_46_25</name>
    <dbReference type="NCBI Taxonomy" id="1798670"/>
    <lineage>
        <taxon>Bacteria</taxon>
        <taxon>Candidatus Lloydiibacteriota</taxon>
    </lineage>
</organism>
<dbReference type="GO" id="GO:0005829">
    <property type="term" value="C:cytosol"/>
    <property type="evidence" value="ECO:0007669"/>
    <property type="project" value="TreeGrafter"/>
</dbReference>
<dbReference type="CDD" id="cd00093">
    <property type="entry name" value="HTH_XRE"/>
    <property type="match status" value="1"/>
</dbReference>
<comment type="caution">
    <text evidence="5">The sequence shown here is derived from an EMBL/GenBank/DDBJ whole genome shotgun (WGS) entry which is preliminary data.</text>
</comment>
<evidence type="ECO:0000259" key="4">
    <source>
        <dbReference type="PROSITE" id="PS50943"/>
    </source>
</evidence>